<dbReference type="OrthoDB" id="8635520at2"/>
<dbReference type="PANTHER" id="PTHR33164">
    <property type="entry name" value="TRANSCRIPTIONAL REGULATOR, MARR FAMILY"/>
    <property type="match status" value="1"/>
</dbReference>
<reference evidence="2 3" key="1">
    <citation type="submission" date="2019-02" db="EMBL/GenBank/DDBJ databases">
        <title>Genomic Encyclopedia of Type Strains, Phase IV (KMG-IV): sequencing the most valuable type-strain genomes for metagenomic binning, comparative biology and taxonomic classification.</title>
        <authorList>
            <person name="Goeker M."/>
        </authorList>
    </citation>
    <scope>NUCLEOTIDE SEQUENCE [LARGE SCALE GENOMIC DNA]</scope>
    <source>
        <strain evidence="2 3">DSM 45622</strain>
    </source>
</reference>
<comment type="caution">
    <text evidence="2">The sequence shown here is derived from an EMBL/GenBank/DDBJ whole genome shotgun (WGS) entry which is preliminary data.</text>
</comment>
<feature type="domain" description="HTH marR-type" evidence="1">
    <location>
        <begin position="9"/>
        <end position="145"/>
    </location>
</feature>
<dbReference type="PROSITE" id="PS50995">
    <property type="entry name" value="HTH_MARR_2"/>
    <property type="match status" value="1"/>
</dbReference>
<dbReference type="SMART" id="SM00347">
    <property type="entry name" value="HTH_MARR"/>
    <property type="match status" value="1"/>
</dbReference>
<dbReference type="Pfam" id="PF12802">
    <property type="entry name" value="MarR_2"/>
    <property type="match status" value="1"/>
</dbReference>
<protein>
    <submittedName>
        <fullName evidence="2">MarR family transcriptional regulator</fullName>
    </submittedName>
</protein>
<dbReference type="GO" id="GO:0003700">
    <property type="term" value="F:DNA-binding transcription factor activity"/>
    <property type="evidence" value="ECO:0007669"/>
    <property type="project" value="InterPro"/>
</dbReference>
<keyword evidence="3" id="KW-1185">Reference proteome</keyword>
<dbReference type="GO" id="GO:0006950">
    <property type="term" value="P:response to stress"/>
    <property type="evidence" value="ECO:0007669"/>
    <property type="project" value="TreeGrafter"/>
</dbReference>
<evidence type="ECO:0000313" key="2">
    <source>
        <dbReference type="EMBL" id="RZS89592.1"/>
    </source>
</evidence>
<dbReference type="InterPro" id="IPR000835">
    <property type="entry name" value="HTH_MarR-typ"/>
</dbReference>
<dbReference type="Gene3D" id="1.10.10.10">
    <property type="entry name" value="Winged helix-like DNA-binding domain superfamily/Winged helix DNA-binding domain"/>
    <property type="match status" value="1"/>
</dbReference>
<sequence>MTTWLEPHEQRAWRAYLALQARLDAALNRQLQAASGLSLPDYAVLVQLSESAEDRLRPYALVAALDWEQSRLSHQLGRMERRGLVVREACAEDRRGAYVVLTAEGRAALEQAAPLHADTVRRTVFAGMEPEDVRRLEEFATGVLARLEQVT</sequence>
<evidence type="ECO:0000259" key="1">
    <source>
        <dbReference type="PROSITE" id="PS50995"/>
    </source>
</evidence>
<dbReference type="PANTHER" id="PTHR33164:SF99">
    <property type="entry name" value="MARR FAMILY REGULATORY PROTEIN"/>
    <property type="match status" value="1"/>
</dbReference>
<dbReference type="AlphaFoldDB" id="A0A4Q7NT81"/>
<dbReference type="RefSeq" id="WP_130492183.1">
    <property type="nucleotide sequence ID" value="NZ_SGXD01000002.1"/>
</dbReference>
<organism evidence="2 3">
    <name type="scientific">Motilibacter rhizosphaerae</name>
    <dbReference type="NCBI Taxonomy" id="598652"/>
    <lineage>
        <taxon>Bacteria</taxon>
        <taxon>Bacillati</taxon>
        <taxon>Actinomycetota</taxon>
        <taxon>Actinomycetes</taxon>
        <taxon>Motilibacterales</taxon>
        <taxon>Motilibacteraceae</taxon>
        <taxon>Motilibacter</taxon>
    </lineage>
</organism>
<name>A0A4Q7NT81_9ACTN</name>
<accession>A0A4Q7NT81</accession>
<gene>
    <name evidence="2" type="ORF">EV189_1359</name>
</gene>
<dbReference type="InterPro" id="IPR036388">
    <property type="entry name" value="WH-like_DNA-bd_sf"/>
</dbReference>
<evidence type="ECO:0000313" key="3">
    <source>
        <dbReference type="Proteomes" id="UP000293638"/>
    </source>
</evidence>
<dbReference type="InterPro" id="IPR036390">
    <property type="entry name" value="WH_DNA-bd_sf"/>
</dbReference>
<proteinExistence type="predicted"/>
<dbReference type="SUPFAM" id="SSF46785">
    <property type="entry name" value="Winged helix' DNA-binding domain"/>
    <property type="match status" value="1"/>
</dbReference>
<dbReference type="Proteomes" id="UP000293638">
    <property type="component" value="Unassembled WGS sequence"/>
</dbReference>
<dbReference type="EMBL" id="SGXD01000002">
    <property type="protein sequence ID" value="RZS89592.1"/>
    <property type="molecule type" value="Genomic_DNA"/>
</dbReference>
<dbReference type="InterPro" id="IPR039422">
    <property type="entry name" value="MarR/SlyA-like"/>
</dbReference>
<dbReference type="PRINTS" id="PR00598">
    <property type="entry name" value="HTHMARR"/>
</dbReference>